<sequence>MPADVEFHFDNMFSGRESPVDIAVAELEFGRAGAGGRFHGDRELGYVHFDQFGRVLGDVRVLGQ</sequence>
<evidence type="ECO:0000313" key="2">
    <source>
        <dbReference type="Proteomes" id="UP001597045"/>
    </source>
</evidence>
<protein>
    <submittedName>
        <fullName evidence="1">Uncharacterized protein</fullName>
    </submittedName>
</protein>
<name>A0ABW3MIB4_9PSEU</name>
<proteinExistence type="predicted"/>
<evidence type="ECO:0000313" key="1">
    <source>
        <dbReference type="EMBL" id="MFD1049414.1"/>
    </source>
</evidence>
<dbReference type="EMBL" id="JBHTIS010002162">
    <property type="protein sequence ID" value="MFD1049414.1"/>
    <property type="molecule type" value="Genomic_DNA"/>
</dbReference>
<comment type="caution">
    <text evidence="1">The sequence shown here is derived from an EMBL/GenBank/DDBJ whole genome shotgun (WGS) entry which is preliminary data.</text>
</comment>
<organism evidence="1 2">
    <name type="scientific">Kibdelosporangium lantanae</name>
    <dbReference type="NCBI Taxonomy" id="1497396"/>
    <lineage>
        <taxon>Bacteria</taxon>
        <taxon>Bacillati</taxon>
        <taxon>Actinomycetota</taxon>
        <taxon>Actinomycetes</taxon>
        <taxon>Pseudonocardiales</taxon>
        <taxon>Pseudonocardiaceae</taxon>
        <taxon>Kibdelosporangium</taxon>
    </lineage>
</organism>
<keyword evidence="2" id="KW-1185">Reference proteome</keyword>
<feature type="non-terminal residue" evidence="1">
    <location>
        <position position="64"/>
    </location>
</feature>
<dbReference type="Proteomes" id="UP001597045">
    <property type="component" value="Unassembled WGS sequence"/>
</dbReference>
<gene>
    <name evidence="1" type="ORF">ACFQ1S_29700</name>
</gene>
<accession>A0ABW3MIB4</accession>
<reference evidence="2" key="1">
    <citation type="journal article" date="2019" name="Int. J. Syst. Evol. Microbiol.">
        <title>The Global Catalogue of Microorganisms (GCM) 10K type strain sequencing project: providing services to taxonomists for standard genome sequencing and annotation.</title>
        <authorList>
            <consortium name="The Broad Institute Genomics Platform"/>
            <consortium name="The Broad Institute Genome Sequencing Center for Infectious Disease"/>
            <person name="Wu L."/>
            <person name="Ma J."/>
        </authorList>
    </citation>
    <scope>NUCLEOTIDE SEQUENCE [LARGE SCALE GENOMIC DNA]</scope>
    <source>
        <strain evidence="2">JCM 31486</strain>
    </source>
</reference>